<sequence length="136" mass="15515">MDDSNTTMEEYVRLESERALRNGKVYNRETTTYELSSVPTVSPQHVDEVNLDFKISFAESDDDDYTSIYDHDSFSYKLISVNDLKSDTDNDNGKFDIKQSLEDVFIEPSHNVISIDVGTSQYGVSSDMDMAYRLPV</sequence>
<comment type="caution">
    <text evidence="1">The sequence shown here is derived from an EMBL/GenBank/DDBJ whole genome shotgun (WGS) entry which is preliminary data.</text>
</comment>
<organism evidence="1">
    <name type="scientific">Tanacetum cinerariifolium</name>
    <name type="common">Dalmatian daisy</name>
    <name type="synonym">Chrysanthemum cinerariifolium</name>
    <dbReference type="NCBI Taxonomy" id="118510"/>
    <lineage>
        <taxon>Eukaryota</taxon>
        <taxon>Viridiplantae</taxon>
        <taxon>Streptophyta</taxon>
        <taxon>Embryophyta</taxon>
        <taxon>Tracheophyta</taxon>
        <taxon>Spermatophyta</taxon>
        <taxon>Magnoliopsida</taxon>
        <taxon>eudicotyledons</taxon>
        <taxon>Gunneridae</taxon>
        <taxon>Pentapetalae</taxon>
        <taxon>asterids</taxon>
        <taxon>campanulids</taxon>
        <taxon>Asterales</taxon>
        <taxon>Asteraceae</taxon>
        <taxon>Asteroideae</taxon>
        <taxon>Anthemideae</taxon>
        <taxon>Anthemidinae</taxon>
        <taxon>Tanacetum</taxon>
    </lineage>
</organism>
<gene>
    <name evidence="1" type="ORF">Tci_314270</name>
</gene>
<reference evidence="1" key="1">
    <citation type="journal article" date="2019" name="Sci. Rep.">
        <title>Draft genome of Tanacetum cinerariifolium, the natural source of mosquito coil.</title>
        <authorList>
            <person name="Yamashiro T."/>
            <person name="Shiraishi A."/>
            <person name="Satake H."/>
            <person name="Nakayama K."/>
        </authorList>
    </citation>
    <scope>NUCLEOTIDE SEQUENCE</scope>
</reference>
<protein>
    <submittedName>
        <fullName evidence="1">Uncharacterized protein</fullName>
    </submittedName>
</protein>
<proteinExistence type="predicted"/>
<dbReference type="EMBL" id="BKCJ010107427">
    <property type="protein sequence ID" value="GEX42295.1"/>
    <property type="molecule type" value="Genomic_DNA"/>
</dbReference>
<evidence type="ECO:0000313" key="1">
    <source>
        <dbReference type="EMBL" id="GEX42295.1"/>
    </source>
</evidence>
<dbReference type="AlphaFoldDB" id="A0A699H5T9"/>
<accession>A0A699H5T9</accession>
<name>A0A699H5T9_TANCI</name>